<dbReference type="InterPro" id="IPR046796">
    <property type="entry name" value="Transposase_32_dom"/>
</dbReference>
<feature type="domain" description="Putative plant transposon protein" evidence="1">
    <location>
        <begin position="4"/>
        <end position="63"/>
    </location>
</feature>
<sequence>MLLVKHLSNVTKDRAVLLYAILSGKSINIGQLIFNNTIYIARLPKDGLWFPSLITALCKQASVLWTSNKELLHPQVPLDASIIHMFEAQQHSTISGSSSFAPRPSTC</sequence>
<evidence type="ECO:0000313" key="2">
    <source>
        <dbReference type="EMBL" id="EOY16729.1"/>
    </source>
</evidence>
<keyword evidence="3" id="KW-1185">Reference proteome</keyword>
<organism evidence="2 3">
    <name type="scientific">Theobroma cacao</name>
    <name type="common">Cacao</name>
    <name type="synonym">Cocoa</name>
    <dbReference type="NCBI Taxonomy" id="3641"/>
    <lineage>
        <taxon>Eukaryota</taxon>
        <taxon>Viridiplantae</taxon>
        <taxon>Streptophyta</taxon>
        <taxon>Embryophyta</taxon>
        <taxon>Tracheophyta</taxon>
        <taxon>Spermatophyta</taxon>
        <taxon>Magnoliopsida</taxon>
        <taxon>eudicotyledons</taxon>
        <taxon>Gunneridae</taxon>
        <taxon>Pentapetalae</taxon>
        <taxon>rosids</taxon>
        <taxon>malvids</taxon>
        <taxon>Malvales</taxon>
        <taxon>Malvaceae</taxon>
        <taxon>Byttnerioideae</taxon>
        <taxon>Theobroma</taxon>
    </lineage>
</organism>
<dbReference type="Gramene" id="EOY16729">
    <property type="protein sequence ID" value="EOY16729"/>
    <property type="gene ID" value="TCM_035608"/>
</dbReference>
<dbReference type="InParanoid" id="A0A061FQE7"/>
<proteinExistence type="predicted"/>
<dbReference type="AlphaFoldDB" id="A0A061FQE7"/>
<evidence type="ECO:0000259" key="1">
    <source>
        <dbReference type="Pfam" id="PF20167"/>
    </source>
</evidence>
<dbReference type="Proteomes" id="UP000026915">
    <property type="component" value="Chromosome 8"/>
</dbReference>
<accession>A0A061FQE7</accession>
<reference evidence="2 3" key="1">
    <citation type="journal article" date="2013" name="Genome Biol.">
        <title>The genome sequence of the most widely cultivated cacao type and its use to identify candidate genes regulating pod color.</title>
        <authorList>
            <person name="Motamayor J.C."/>
            <person name="Mockaitis K."/>
            <person name="Schmutz J."/>
            <person name="Haiminen N."/>
            <person name="Iii D.L."/>
            <person name="Cornejo O."/>
            <person name="Findley S.D."/>
            <person name="Zheng P."/>
            <person name="Utro F."/>
            <person name="Royaert S."/>
            <person name="Saski C."/>
            <person name="Jenkins J."/>
            <person name="Podicheti R."/>
            <person name="Zhao M."/>
            <person name="Scheffler B.E."/>
            <person name="Stack J.C."/>
            <person name="Feltus F.A."/>
            <person name="Mustiga G.M."/>
            <person name="Amores F."/>
            <person name="Phillips W."/>
            <person name="Marelli J.P."/>
            <person name="May G.D."/>
            <person name="Shapiro H."/>
            <person name="Ma J."/>
            <person name="Bustamante C.D."/>
            <person name="Schnell R.J."/>
            <person name="Main D."/>
            <person name="Gilbert D."/>
            <person name="Parida L."/>
            <person name="Kuhn D.N."/>
        </authorList>
    </citation>
    <scope>NUCLEOTIDE SEQUENCE [LARGE SCALE GENOMIC DNA]</scope>
    <source>
        <strain evidence="3">cv. Matina 1-6</strain>
    </source>
</reference>
<gene>
    <name evidence="2" type="ORF">TCM_035608</name>
</gene>
<dbReference type="EMBL" id="CM001886">
    <property type="protein sequence ID" value="EOY16729.1"/>
    <property type="molecule type" value="Genomic_DNA"/>
</dbReference>
<name>A0A061FQE7_THECC</name>
<dbReference type="Pfam" id="PF20167">
    <property type="entry name" value="Transposase_32"/>
    <property type="match status" value="1"/>
</dbReference>
<protein>
    <recommendedName>
        <fullName evidence="1">Putative plant transposon protein domain-containing protein</fullName>
    </recommendedName>
</protein>
<dbReference type="HOGENOM" id="CLU_144454_1_0_1"/>
<evidence type="ECO:0000313" key="3">
    <source>
        <dbReference type="Proteomes" id="UP000026915"/>
    </source>
</evidence>